<keyword evidence="1" id="KW-1133">Transmembrane helix</keyword>
<keyword evidence="1" id="KW-0812">Transmembrane</keyword>
<proteinExistence type="predicted"/>
<dbReference type="RefSeq" id="WP_187241747.1">
    <property type="nucleotide sequence ID" value="NZ_BAAAOK010000008.1"/>
</dbReference>
<keyword evidence="1" id="KW-0472">Membrane</keyword>
<reference evidence="2 3" key="1">
    <citation type="submission" date="2020-06" db="EMBL/GenBank/DDBJ databases">
        <title>Actinomadura xiongansis sp. nov., isolated from soil of Baiyangdian.</title>
        <authorList>
            <person name="Zhang X."/>
        </authorList>
    </citation>
    <scope>NUCLEOTIDE SEQUENCE [LARGE SCALE GENOMIC DNA]</scope>
    <source>
        <strain evidence="2 3">HBUM206468</strain>
    </source>
</reference>
<comment type="caution">
    <text evidence="2">The sequence shown here is derived from an EMBL/GenBank/DDBJ whole genome shotgun (WGS) entry which is preliminary data.</text>
</comment>
<protein>
    <submittedName>
        <fullName evidence="2">Uncharacterized protein</fullName>
    </submittedName>
</protein>
<dbReference type="Proteomes" id="UP000805614">
    <property type="component" value="Unassembled WGS sequence"/>
</dbReference>
<dbReference type="EMBL" id="JABVEC010000002">
    <property type="protein sequence ID" value="MBC6464761.1"/>
    <property type="molecule type" value="Genomic_DNA"/>
</dbReference>
<feature type="transmembrane region" description="Helical" evidence="1">
    <location>
        <begin position="12"/>
        <end position="30"/>
    </location>
</feature>
<evidence type="ECO:0000256" key="1">
    <source>
        <dbReference type="SAM" id="Phobius"/>
    </source>
</evidence>
<sequence length="137" mass="14813">MTGFADRRNVAILFAAIFIFGGTMMVAFNVEKVGSIAGFGFGVACWIGATMMILAAFAADNHTKLAKVAVNGDRELAEMMGELRSRLARLEQSLAIAEKNVITRLEALESVERATSDMLNGMVRGAGDELSNRRRPD</sequence>
<evidence type="ECO:0000313" key="3">
    <source>
        <dbReference type="Proteomes" id="UP000805614"/>
    </source>
</evidence>
<evidence type="ECO:0000313" key="2">
    <source>
        <dbReference type="EMBL" id="MBC6464761.1"/>
    </source>
</evidence>
<keyword evidence="3" id="KW-1185">Reference proteome</keyword>
<name>A0ABR7LIT8_9ACTN</name>
<feature type="transmembrane region" description="Helical" evidence="1">
    <location>
        <begin position="36"/>
        <end position="57"/>
    </location>
</feature>
<accession>A0ABR7LIT8</accession>
<gene>
    <name evidence="2" type="ORF">HKK74_04510</name>
</gene>
<organism evidence="2 3">
    <name type="scientific">Actinomadura alba</name>
    <dbReference type="NCBI Taxonomy" id="406431"/>
    <lineage>
        <taxon>Bacteria</taxon>
        <taxon>Bacillati</taxon>
        <taxon>Actinomycetota</taxon>
        <taxon>Actinomycetes</taxon>
        <taxon>Streptosporangiales</taxon>
        <taxon>Thermomonosporaceae</taxon>
        <taxon>Actinomadura</taxon>
    </lineage>
</organism>